<name>A0AA48K8D3_9BACT</name>
<dbReference type="InterPro" id="IPR012675">
    <property type="entry name" value="Beta-grasp_dom_sf"/>
</dbReference>
<dbReference type="InterPro" id="IPR052045">
    <property type="entry name" value="Sulfur_Carrier/Prot_Modifier"/>
</dbReference>
<dbReference type="CDD" id="cd17505">
    <property type="entry name" value="Ubl_SAMP1_like"/>
    <property type="match status" value="1"/>
</dbReference>
<proteinExistence type="predicted"/>
<dbReference type="Pfam" id="PF02597">
    <property type="entry name" value="ThiS"/>
    <property type="match status" value="1"/>
</dbReference>
<dbReference type="RefSeq" id="WP_316415711.1">
    <property type="nucleotide sequence ID" value="NZ_AP027080.1"/>
</dbReference>
<sequence length="90" mass="9594">MHIKYFADVRRLSGCFEETWTLPAATLGELVNGLAGLHGQAFGERVQPEGKLSSTIIVLVNGQNIVHLDGLATRLDPGDTVAFFPMVAGG</sequence>
<dbReference type="Proteomes" id="UP001238179">
    <property type="component" value="Chromosome"/>
</dbReference>
<dbReference type="Gene3D" id="3.10.20.30">
    <property type="match status" value="1"/>
</dbReference>
<dbReference type="NCBIfam" id="TIGR01687">
    <property type="entry name" value="moaD_arch"/>
    <property type="match status" value="1"/>
</dbReference>
<keyword evidence="2" id="KW-1185">Reference proteome</keyword>
<protein>
    <submittedName>
        <fullName evidence="1">Molybdopterin synthase sulfur carrier subunit</fullName>
    </submittedName>
</protein>
<dbReference type="PANTHER" id="PTHR38031:SF1">
    <property type="entry name" value="SULFUR CARRIER PROTEIN CYSO"/>
    <property type="match status" value="1"/>
</dbReference>
<dbReference type="EMBL" id="AP027080">
    <property type="protein sequence ID" value="BDU72799.1"/>
    <property type="molecule type" value="Genomic_DNA"/>
</dbReference>
<evidence type="ECO:0000313" key="1">
    <source>
        <dbReference type="EMBL" id="BDU72799.1"/>
    </source>
</evidence>
<dbReference type="InterPro" id="IPR003749">
    <property type="entry name" value="ThiS/MoaD-like"/>
</dbReference>
<dbReference type="AlphaFoldDB" id="A0AA48K8D3"/>
<dbReference type="KEGG" id="msil:METEAL_19730"/>
<gene>
    <name evidence="1" type="ORF">METEAL_19730</name>
</gene>
<organism evidence="1 2">
    <name type="scientific">Mesoterricola silvestris</name>
    <dbReference type="NCBI Taxonomy" id="2927979"/>
    <lineage>
        <taxon>Bacteria</taxon>
        <taxon>Pseudomonadati</taxon>
        <taxon>Acidobacteriota</taxon>
        <taxon>Holophagae</taxon>
        <taxon>Holophagales</taxon>
        <taxon>Holophagaceae</taxon>
        <taxon>Mesoterricola</taxon>
    </lineage>
</organism>
<accession>A0AA48K8D3</accession>
<evidence type="ECO:0000313" key="2">
    <source>
        <dbReference type="Proteomes" id="UP001238179"/>
    </source>
</evidence>
<dbReference type="PANTHER" id="PTHR38031">
    <property type="entry name" value="SULFUR CARRIER PROTEIN SLR0821-RELATED"/>
    <property type="match status" value="1"/>
</dbReference>
<reference evidence="2" key="1">
    <citation type="journal article" date="2023" name="Int. J. Syst. Evol. Microbiol.">
        <title>Mesoterricola silvestris gen. nov., sp. nov., Mesoterricola sediminis sp. nov., Geothrix oryzae sp. nov., Geothrix edaphica sp. nov., Geothrix rubra sp. nov., and Geothrix limicola sp. nov., six novel members of Acidobacteriota isolated from soils.</title>
        <authorList>
            <person name="Itoh H."/>
            <person name="Sugisawa Y."/>
            <person name="Mise K."/>
            <person name="Xu Z."/>
            <person name="Kuniyasu M."/>
            <person name="Ushijima N."/>
            <person name="Kawano K."/>
            <person name="Kobayashi E."/>
            <person name="Shiratori Y."/>
            <person name="Masuda Y."/>
            <person name="Senoo K."/>
        </authorList>
    </citation>
    <scope>NUCLEOTIDE SEQUENCE [LARGE SCALE GENOMIC DNA]</scope>
    <source>
        <strain evidence="2">W79</strain>
    </source>
</reference>
<dbReference type="SUPFAM" id="SSF54285">
    <property type="entry name" value="MoaD/ThiS"/>
    <property type="match status" value="1"/>
</dbReference>
<dbReference type="InterPro" id="IPR016155">
    <property type="entry name" value="Mopterin_synth/thiamin_S_b"/>
</dbReference>
<dbReference type="InterPro" id="IPR010038">
    <property type="entry name" value="MoaD_arc-typ"/>
</dbReference>